<name>A0A6G0VR05_APHCR</name>
<evidence type="ECO:0000313" key="1">
    <source>
        <dbReference type="EMBL" id="KAF0703017.1"/>
    </source>
</evidence>
<protein>
    <submittedName>
        <fullName evidence="1">Uncharacterized protein</fullName>
    </submittedName>
</protein>
<sequence length="154" mass="18781">MYPIFFFKYKSKKRGKSFKILLVKRYFTRLLIQIVKNIHDFDEFLSIFELQMLIKKKLTSYVDPSIKFSIQKTSKYFENQITIFCLNPVEKIYGESCIKFSKLGSKRKIFTIFQPQNYLQIFAILTYFPKKFYLFELKQNKKFNFVENWFCVII</sequence>
<dbReference type="EMBL" id="VUJU01014067">
    <property type="protein sequence ID" value="KAF0703017.1"/>
    <property type="molecule type" value="Genomic_DNA"/>
</dbReference>
<dbReference type="Proteomes" id="UP000478052">
    <property type="component" value="Unassembled WGS sequence"/>
</dbReference>
<reference evidence="1 2" key="1">
    <citation type="submission" date="2019-08" db="EMBL/GenBank/DDBJ databases">
        <title>Whole genome of Aphis craccivora.</title>
        <authorList>
            <person name="Voronova N.V."/>
            <person name="Shulinski R.S."/>
            <person name="Bandarenka Y.V."/>
            <person name="Zhorov D.G."/>
            <person name="Warner D."/>
        </authorList>
    </citation>
    <scope>NUCLEOTIDE SEQUENCE [LARGE SCALE GENOMIC DNA]</scope>
    <source>
        <strain evidence="1">180601</strain>
        <tissue evidence="1">Whole Body</tissue>
    </source>
</reference>
<dbReference type="AlphaFoldDB" id="A0A6G0VR05"/>
<gene>
    <name evidence="1" type="ORF">FWK35_00021719</name>
</gene>
<organism evidence="1 2">
    <name type="scientific">Aphis craccivora</name>
    <name type="common">Cowpea aphid</name>
    <dbReference type="NCBI Taxonomy" id="307492"/>
    <lineage>
        <taxon>Eukaryota</taxon>
        <taxon>Metazoa</taxon>
        <taxon>Ecdysozoa</taxon>
        <taxon>Arthropoda</taxon>
        <taxon>Hexapoda</taxon>
        <taxon>Insecta</taxon>
        <taxon>Pterygota</taxon>
        <taxon>Neoptera</taxon>
        <taxon>Paraneoptera</taxon>
        <taxon>Hemiptera</taxon>
        <taxon>Sternorrhyncha</taxon>
        <taxon>Aphidomorpha</taxon>
        <taxon>Aphidoidea</taxon>
        <taxon>Aphididae</taxon>
        <taxon>Aphidini</taxon>
        <taxon>Aphis</taxon>
        <taxon>Aphis</taxon>
    </lineage>
</organism>
<comment type="caution">
    <text evidence="1">The sequence shown here is derived from an EMBL/GenBank/DDBJ whole genome shotgun (WGS) entry which is preliminary data.</text>
</comment>
<accession>A0A6G0VR05</accession>
<proteinExistence type="predicted"/>
<evidence type="ECO:0000313" key="2">
    <source>
        <dbReference type="Proteomes" id="UP000478052"/>
    </source>
</evidence>
<keyword evidence="2" id="KW-1185">Reference proteome</keyword>